<feature type="active site" description="Tele-AMP-histidine intermediate" evidence="1">
    <location>
        <position position="102"/>
    </location>
</feature>
<dbReference type="STRING" id="237018.SAMN04489723_12149"/>
<dbReference type="PRINTS" id="PR00332">
    <property type="entry name" value="HISTRIAD"/>
</dbReference>
<reference evidence="5 6" key="1">
    <citation type="submission" date="2016-10" db="EMBL/GenBank/DDBJ databases">
        <authorList>
            <person name="de Groot N.N."/>
        </authorList>
    </citation>
    <scope>NUCLEOTIDE SEQUENCE [LARGE SCALE GENOMIC DNA]</scope>
    <source>
        <strain evidence="5 6">DSM 23399</strain>
    </source>
</reference>
<evidence type="ECO:0000259" key="4">
    <source>
        <dbReference type="PROSITE" id="PS51084"/>
    </source>
</evidence>
<dbReference type="Proteomes" id="UP000198790">
    <property type="component" value="Unassembled WGS sequence"/>
</dbReference>
<sequence>MSGFLFLQIMASIFTKIINREIPAQIVAEDENYIAFLDIMPLVKGHVLVVPKQEVDYIFDLEPEVLSGLHVFAQRVAKAIDKTIKCTRVGVAVIGLEVPHVHVHLVPLNSMDDINFTRAKLKLSNEELAEIAERIREAV</sequence>
<evidence type="ECO:0000313" key="5">
    <source>
        <dbReference type="EMBL" id="SFB56817.1"/>
    </source>
</evidence>
<gene>
    <name evidence="5" type="ORF">SAMN04489723_12149</name>
</gene>
<dbReference type="SUPFAM" id="SSF54197">
    <property type="entry name" value="HIT-like"/>
    <property type="match status" value="1"/>
</dbReference>
<feature type="domain" description="HIT" evidence="4">
    <location>
        <begin position="13"/>
        <end position="116"/>
    </location>
</feature>
<evidence type="ECO:0000256" key="2">
    <source>
        <dbReference type="PIRSR" id="PIRSR601310-3"/>
    </source>
</evidence>
<protein>
    <submittedName>
        <fullName evidence="5">Histidine triad (HIT) family protein</fullName>
    </submittedName>
</protein>
<dbReference type="GO" id="GO:0003824">
    <property type="term" value="F:catalytic activity"/>
    <property type="evidence" value="ECO:0007669"/>
    <property type="project" value="InterPro"/>
</dbReference>
<proteinExistence type="predicted"/>
<keyword evidence="6" id="KW-1185">Reference proteome</keyword>
<dbReference type="InterPro" id="IPR036265">
    <property type="entry name" value="HIT-like_sf"/>
</dbReference>
<evidence type="ECO:0000313" key="6">
    <source>
        <dbReference type="Proteomes" id="UP000198790"/>
    </source>
</evidence>
<dbReference type="InterPro" id="IPR001310">
    <property type="entry name" value="Histidine_triad_HIT"/>
</dbReference>
<dbReference type="AlphaFoldDB" id="A0A1I1C381"/>
<feature type="short sequence motif" description="Histidine triad motif" evidence="2 3">
    <location>
        <begin position="100"/>
        <end position="104"/>
    </location>
</feature>
<dbReference type="GO" id="GO:0009117">
    <property type="term" value="P:nucleotide metabolic process"/>
    <property type="evidence" value="ECO:0007669"/>
    <property type="project" value="TreeGrafter"/>
</dbReference>
<dbReference type="Pfam" id="PF01230">
    <property type="entry name" value="HIT"/>
    <property type="match status" value="1"/>
</dbReference>
<dbReference type="PANTHER" id="PTHR46648">
    <property type="entry name" value="HIT FAMILY PROTEIN 1"/>
    <property type="match status" value="1"/>
</dbReference>
<dbReference type="EMBL" id="FOKK01000021">
    <property type="protein sequence ID" value="SFB56817.1"/>
    <property type="molecule type" value="Genomic_DNA"/>
</dbReference>
<dbReference type="InterPro" id="IPR011146">
    <property type="entry name" value="HIT-like"/>
</dbReference>
<organism evidence="5 6">
    <name type="scientific">Algoriphagus aquimarinus</name>
    <dbReference type="NCBI Taxonomy" id="237018"/>
    <lineage>
        <taxon>Bacteria</taxon>
        <taxon>Pseudomonadati</taxon>
        <taxon>Bacteroidota</taxon>
        <taxon>Cytophagia</taxon>
        <taxon>Cytophagales</taxon>
        <taxon>Cyclobacteriaceae</taxon>
        <taxon>Algoriphagus</taxon>
    </lineage>
</organism>
<evidence type="ECO:0000256" key="3">
    <source>
        <dbReference type="PROSITE-ProRule" id="PRU00464"/>
    </source>
</evidence>
<evidence type="ECO:0000256" key="1">
    <source>
        <dbReference type="PIRSR" id="PIRSR601310-1"/>
    </source>
</evidence>
<name>A0A1I1C381_9BACT</name>
<dbReference type="PROSITE" id="PS51084">
    <property type="entry name" value="HIT_2"/>
    <property type="match status" value="1"/>
</dbReference>
<dbReference type="Gene3D" id="3.30.428.10">
    <property type="entry name" value="HIT-like"/>
    <property type="match status" value="1"/>
</dbReference>
<accession>A0A1I1C381</accession>
<dbReference type="PANTHER" id="PTHR46648:SF1">
    <property type="entry name" value="ADENOSINE 5'-MONOPHOSPHORAMIDASE HNT1"/>
    <property type="match status" value="1"/>
</dbReference>